<accession>A0ACB1AJQ6</accession>
<gene>
    <name evidence="1" type="ORF">MENTE1834_LOCUS39515</name>
</gene>
<dbReference type="EMBL" id="CAVMJV010000089">
    <property type="protein sequence ID" value="CAK5091665.1"/>
    <property type="molecule type" value="Genomic_DNA"/>
</dbReference>
<protein>
    <submittedName>
        <fullName evidence="1">Uncharacterized protein</fullName>
    </submittedName>
</protein>
<evidence type="ECO:0000313" key="2">
    <source>
        <dbReference type="Proteomes" id="UP001497535"/>
    </source>
</evidence>
<dbReference type="Proteomes" id="UP001497535">
    <property type="component" value="Unassembled WGS sequence"/>
</dbReference>
<proteinExistence type="predicted"/>
<name>A0ACB1AJQ6_MELEN</name>
<reference evidence="1" key="1">
    <citation type="submission" date="2023-11" db="EMBL/GenBank/DDBJ databases">
        <authorList>
            <person name="Poullet M."/>
        </authorList>
    </citation>
    <scope>NUCLEOTIDE SEQUENCE</scope>
    <source>
        <strain evidence="1">E1834</strain>
    </source>
</reference>
<organism evidence="1 2">
    <name type="scientific">Meloidogyne enterolobii</name>
    <name type="common">Root-knot nematode worm</name>
    <name type="synonym">Meloidogyne mayaguensis</name>
    <dbReference type="NCBI Taxonomy" id="390850"/>
    <lineage>
        <taxon>Eukaryota</taxon>
        <taxon>Metazoa</taxon>
        <taxon>Ecdysozoa</taxon>
        <taxon>Nematoda</taxon>
        <taxon>Chromadorea</taxon>
        <taxon>Rhabditida</taxon>
        <taxon>Tylenchina</taxon>
        <taxon>Tylenchomorpha</taxon>
        <taxon>Tylenchoidea</taxon>
        <taxon>Meloidogynidae</taxon>
        <taxon>Meloidogyninae</taxon>
        <taxon>Meloidogyne</taxon>
    </lineage>
</organism>
<evidence type="ECO:0000313" key="1">
    <source>
        <dbReference type="EMBL" id="CAK5091665.1"/>
    </source>
</evidence>
<keyword evidence="2" id="KW-1185">Reference proteome</keyword>
<comment type="caution">
    <text evidence="1">The sequence shown here is derived from an EMBL/GenBank/DDBJ whole genome shotgun (WGS) entry which is preliminary data.</text>
</comment>
<sequence>MIHKCSKASAGPGWYWDVGLVACDVKVLRGDAGEYLRRGG</sequence>